<dbReference type="InterPro" id="IPR046748">
    <property type="entry name" value="HipA_2"/>
</dbReference>
<evidence type="ECO:0000313" key="2">
    <source>
        <dbReference type="EMBL" id="MDO7875824.1"/>
    </source>
</evidence>
<protein>
    <recommendedName>
        <fullName evidence="1">HipA-like kinase domain-containing protein</fullName>
    </recommendedName>
</protein>
<evidence type="ECO:0000313" key="3">
    <source>
        <dbReference type="Proteomes" id="UP001176429"/>
    </source>
</evidence>
<evidence type="ECO:0000259" key="1">
    <source>
        <dbReference type="Pfam" id="PF20613"/>
    </source>
</evidence>
<sequence length="270" mass="30848">MRVTDPSYYLPHVLALEPGRIFTSGANMPLLIRGFCEQTASEGEYVLKGKGGERMTAAAFEREMLGCFAAWQVGLNAVEPVLVTVGNEFLQTIKGHPSYDLVSRSIGHNYGSVFRPGMREFANNQSLNPKEQEYAKLIFAFDVLIQNTDRRLEKQNMLTDGNDVIILDHELAFSFTQSLFPVKESWLIPEADLYWIRNHYFFNQLRGKRIDFNTLCVNFQNIDADFWHSAYSHIPPEWQTGARAVIENHINEMVAHVEEFAAHLNRITST</sequence>
<dbReference type="RefSeq" id="WP_305007149.1">
    <property type="nucleotide sequence ID" value="NZ_JAUQSY010000008.1"/>
</dbReference>
<dbReference type="EMBL" id="JAUQSY010000008">
    <property type="protein sequence ID" value="MDO7875824.1"/>
    <property type="molecule type" value="Genomic_DNA"/>
</dbReference>
<proteinExistence type="predicted"/>
<feature type="domain" description="HipA-like kinase" evidence="1">
    <location>
        <begin position="38"/>
        <end position="259"/>
    </location>
</feature>
<accession>A0ABT9BC31</accession>
<name>A0ABT9BC31_9BACT</name>
<gene>
    <name evidence="2" type="ORF">Q5H93_13860</name>
</gene>
<comment type="caution">
    <text evidence="2">The sequence shown here is derived from an EMBL/GenBank/DDBJ whole genome shotgun (WGS) entry which is preliminary data.</text>
</comment>
<keyword evidence="3" id="KW-1185">Reference proteome</keyword>
<dbReference type="Pfam" id="PF20613">
    <property type="entry name" value="HipA_2"/>
    <property type="match status" value="1"/>
</dbReference>
<dbReference type="Proteomes" id="UP001176429">
    <property type="component" value="Unassembled WGS sequence"/>
</dbReference>
<organism evidence="2 3">
    <name type="scientific">Hymenobacter aranciens</name>
    <dbReference type="NCBI Taxonomy" id="3063996"/>
    <lineage>
        <taxon>Bacteria</taxon>
        <taxon>Pseudomonadati</taxon>
        <taxon>Bacteroidota</taxon>
        <taxon>Cytophagia</taxon>
        <taxon>Cytophagales</taxon>
        <taxon>Hymenobacteraceae</taxon>
        <taxon>Hymenobacter</taxon>
    </lineage>
</organism>
<reference evidence="2" key="1">
    <citation type="submission" date="2023-07" db="EMBL/GenBank/DDBJ databases">
        <authorList>
            <person name="Kim M.K."/>
        </authorList>
    </citation>
    <scope>NUCLEOTIDE SEQUENCE</scope>
    <source>
        <strain evidence="2">ASUV-10-1</strain>
    </source>
</reference>